<dbReference type="EC" id="2.7.13.3" evidence="2"/>
<evidence type="ECO:0000256" key="7">
    <source>
        <dbReference type="ARBA" id="ARBA00023163"/>
    </source>
</evidence>
<dbReference type="GO" id="GO:0000155">
    <property type="term" value="F:phosphorelay sensor kinase activity"/>
    <property type="evidence" value="ECO:0007669"/>
    <property type="project" value="InterPro"/>
</dbReference>
<reference evidence="11 12" key="1">
    <citation type="submission" date="2016-10" db="EMBL/GenBank/DDBJ databases">
        <authorList>
            <person name="de Groot N.N."/>
        </authorList>
    </citation>
    <scope>NUCLEOTIDE SEQUENCE [LARGE SCALE GENOMIC DNA]</scope>
    <source>
        <strain evidence="11 12">DSM 7343</strain>
    </source>
</reference>
<protein>
    <recommendedName>
        <fullName evidence="2">histidine kinase</fullName>
        <ecNumber evidence="2">2.7.13.3</ecNumber>
    </recommendedName>
</protein>
<gene>
    <name evidence="11" type="ORF">SAMN05660420_01656</name>
</gene>
<dbReference type="SUPFAM" id="SSF52172">
    <property type="entry name" value="CheY-like"/>
    <property type="match status" value="1"/>
</dbReference>
<comment type="catalytic activity">
    <reaction evidence="1">
        <text>ATP + protein L-histidine = ADP + protein N-phospho-L-histidine.</text>
        <dbReference type="EC" id="2.7.13.3"/>
    </reaction>
</comment>
<dbReference type="PANTHER" id="PTHR43547:SF2">
    <property type="entry name" value="HYBRID SIGNAL TRANSDUCTION HISTIDINE KINASE C"/>
    <property type="match status" value="1"/>
</dbReference>
<dbReference type="STRING" id="37625.SAMN05660420_01656"/>
<dbReference type="InterPro" id="IPR036890">
    <property type="entry name" value="HATPase_C_sf"/>
</dbReference>
<dbReference type="SMART" id="SM00448">
    <property type="entry name" value="REC"/>
    <property type="match status" value="1"/>
</dbReference>
<keyword evidence="11" id="KW-0808">Transferase</keyword>
<dbReference type="FunFam" id="3.40.50.2300:FF:000001">
    <property type="entry name" value="DNA-binding response regulator PhoB"/>
    <property type="match status" value="1"/>
</dbReference>
<dbReference type="PRINTS" id="PR00344">
    <property type="entry name" value="BCTRLSENSOR"/>
</dbReference>
<evidence type="ECO:0000256" key="2">
    <source>
        <dbReference type="ARBA" id="ARBA00012438"/>
    </source>
</evidence>
<dbReference type="Pfam" id="PF02518">
    <property type="entry name" value="HATPase_c"/>
    <property type="match status" value="1"/>
</dbReference>
<evidence type="ECO:0000313" key="12">
    <source>
        <dbReference type="Proteomes" id="UP000199409"/>
    </source>
</evidence>
<feature type="domain" description="Histidine kinase" evidence="9">
    <location>
        <begin position="180"/>
        <end position="397"/>
    </location>
</feature>
<dbReference type="PROSITE" id="PS50109">
    <property type="entry name" value="HIS_KIN"/>
    <property type="match status" value="1"/>
</dbReference>
<dbReference type="Proteomes" id="UP000199409">
    <property type="component" value="Unassembled WGS sequence"/>
</dbReference>
<dbReference type="Gene3D" id="3.30.565.10">
    <property type="entry name" value="Histidine kinase-like ATPase, C-terminal domain"/>
    <property type="match status" value="1"/>
</dbReference>
<dbReference type="Pfam" id="PF00072">
    <property type="entry name" value="Response_reg"/>
    <property type="match status" value="1"/>
</dbReference>
<keyword evidence="6" id="KW-0238">DNA-binding</keyword>
<keyword evidence="7" id="KW-0804">Transcription</keyword>
<name>A0A1H3ZSP7_9BACT</name>
<dbReference type="GO" id="GO:0003677">
    <property type="term" value="F:DNA binding"/>
    <property type="evidence" value="ECO:0007669"/>
    <property type="project" value="UniProtKB-KW"/>
</dbReference>
<accession>A0A1H3ZSP7</accession>
<dbReference type="Gene3D" id="3.40.50.2300">
    <property type="match status" value="1"/>
</dbReference>
<keyword evidence="5" id="KW-0805">Transcription regulation</keyword>
<dbReference type="InterPro" id="IPR036097">
    <property type="entry name" value="HisK_dim/P_sf"/>
</dbReference>
<evidence type="ECO:0000259" key="9">
    <source>
        <dbReference type="PROSITE" id="PS50109"/>
    </source>
</evidence>
<evidence type="ECO:0000256" key="4">
    <source>
        <dbReference type="ARBA" id="ARBA00023012"/>
    </source>
</evidence>
<dbReference type="Gene3D" id="1.10.287.130">
    <property type="match status" value="1"/>
</dbReference>
<evidence type="ECO:0000256" key="6">
    <source>
        <dbReference type="ARBA" id="ARBA00023125"/>
    </source>
</evidence>
<dbReference type="InterPro" id="IPR005467">
    <property type="entry name" value="His_kinase_dom"/>
</dbReference>
<sequence>MRQVNKVAITTVTAEDEQLPSQVLQLATPNRGKILVVEDEAELAEVLEFNLLRRGFEVFVANDGLEACRMIGRENPDLILLDLMLPLLDGWEVCKMVRLHHDQRLAKTPIIMLSALGATEDRVKGYDLGADLYLPKPYSLKEVIVKSQQLIAQHQEYLQLTQNLSSLQNVSELQDQWQQVLFHELRNQLTLISGIAEHLQSSTTDLLHEQADQLTGQIVDSSQYLGALADNYLLVRNMENNADQLHRERVVLAELLIEVTKLFKASAMQKSCDIDVFCATDLVVNLHPVGLKIILSSLLDNALKYAMLDGNIVISVKKDATHVCIEIQDDGPGIDAEERNQIFAKFYRGTTTSEKPSGSGLGLYMGRSLAEAMGGHLQLIDNHLPGCCFQLQLPCSPSSLLQCE</sequence>
<evidence type="ECO:0000313" key="11">
    <source>
        <dbReference type="EMBL" id="SEA26635.1"/>
    </source>
</evidence>
<dbReference type="InterPro" id="IPR001789">
    <property type="entry name" value="Sig_transdc_resp-reg_receiver"/>
</dbReference>
<dbReference type="CDD" id="cd00075">
    <property type="entry name" value="HATPase"/>
    <property type="match status" value="1"/>
</dbReference>
<keyword evidence="12" id="KW-1185">Reference proteome</keyword>
<keyword evidence="3 8" id="KW-0597">Phosphoprotein</keyword>
<evidence type="ECO:0000259" key="10">
    <source>
        <dbReference type="PROSITE" id="PS50110"/>
    </source>
</evidence>
<dbReference type="SMART" id="SM00388">
    <property type="entry name" value="HisKA"/>
    <property type="match status" value="1"/>
</dbReference>
<evidence type="ECO:0000256" key="8">
    <source>
        <dbReference type="PROSITE-ProRule" id="PRU00169"/>
    </source>
</evidence>
<dbReference type="AlphaFoldDB" id="A0A1H3ZSP7"/>
<dbReference type="PANTHER" id="PTHR43547">
    <property type="entry name" value="TWO-COMPONENT HISTIDINE KINASE"/>
    <property type="match status" value="1"/>
</dbReference>
<feature type="modified residue" description="4-aspartylphosphate" evidence="8">
    <location>
        <position position="82"/>
    </location>
</feature>
<dbReference type="InterPro" id="IPR004358">
    <property type="entry name" value="Sig_transdc_His_kin-like_C"/>
</dbReference>
<dbReference type="SUPFAM" id="SSF55874">
    <property type="entry name" value="ATPase domain of HSP90 chaperone/DNA topoisomerase II/histidine kinase"/>
    <property type="match status" value="1"/>
</dbReference>
<proteinExistence type="predicted"/>
<keyword evidence="11" id="KW-0418">Kinase</keyword>
<evidence type="ECO:0000256" key="1">
    <source>
        <dbReference type="ARBA" id="ARBA00000085"/>
    </source>
</evidence>
<dbReference type="EMBL" id="FNQN01000004">
    <property type="protein sequence ID" value="SEA26635.1"/>
    <property type="molecule type" value="Genomic_DNA"/>
</dbReference>
<evidence type="ECO:0000256" key="3">
    <source>
        <dbReference type="ARBA" id="ARBA00022553"/>
    </source>
</evidence>
<keyword evidence="4" id="KW-0902">Two-component regulatory system</keyword>
<dbReference type="InterPro" id="IPR003661">
    <property type="entry name" value="HisK_dim/P_dom"/>
</dbReference>
<feature type="domain" description="Response regulatory" evidence="10">
    <location>
        <begin position="33"/>
        <end position="151"/>
    </location>
</feature>
<dbReference type="PROSITE" id="PS50110">
    <property type="entry name" value="RESPONSE_REGULATORY"/>
    <property type="match status" value="1"/>
</dbReference>
<organism evidence="11 12">
    <name type="scientific">Desulfuromusa kysingii</name>
    <dbReference type="NCBI Taxonomy" id="37625"/>
    <lineage>
        <taxon>Bacteria</taxon>
        <taxon>Pseudomonadati</taxon>
        <taxon>Thermodesulfobacteriota</taxon>
        <taxon>Desulfuromonadia</taxon>
        <taxon>Desulfuromonadales</taxon>
        <taxon>Geopsychrobacteraceae</taxon>
        <taxon>Desulfuromusa</taxon>
    </lineage>
</organism>
<dbReference type="InterPro" id="IPR003594">
    <property type="entry name" value="HATPase_dom"/>
</dbReference>
<dbReference type="SMART" id="SM00387">
    <property type="entry name" value="HATPase_c"/>
    <property type="match status" value="1"/>
</dbReference>
<dbReference type="SUPFAM" id="SSF47384">
    <property type="entry name" value="Homodimeric domain of signal transducing histidine kinase"/>
    <property type="match status" value="1"/>
</dbReference>
<evidence type="ECO:0000256" key="5">
    <source>
        <dbReference type="ARBA" id="ARBA00023015"/>
    </source>
</evidence>
<dbReference type="InterPro" id="IPR011006">
    <property type="entry name" value="CheY-like_superfamily"/>
</dbReference>